<evidence type="ECO:0000313" key="3">
    <source>
        <dbReference type="EMBL" id="KAK1431691.1"/>
    </source>
</evidence>
<feature type="signal peptide" evidence="2">
    <location>
        <begin position="1"/>
        <end position="21"/>
    </location>
</feature>
<comment type="caution">
    <text evidence="3">The sequence shown here is derived from an EMBL/GenBank/DDBJ whole genome shotgun (WGS) entry which is preliminary data.</text>
</comment>
<accession>A0AAD8L2R4</accession>
<keyword evidence="2" id="KW-0732">Signal</keyword>
<evidence type="ECO:0000256" key="1">
    <source>
        <dbReference type="SAM" id="MobiDB-lite"/>
    </source>
</evidence>
<evidence type="ECO:0000256" key="2">
    <source>
        <dbReference type="SAM" id="SignalP"/>
    </source>
</evidence>
<name>A0AAD8L2R4_TARER</name>
<dbReference type="EMBL" id="JAUHHV010000002">
    <property type="protein sequence ID" value="KAK1431691.1"/>
    <property type="molecule type" value="Genomic_DNA"/>
</dbReference>
<dbReference type="Proteomes" id="UP001229421">
    <property type="component" value="Unassembled WGS sequence"/>
</dbReference>
<gene>
    <name evidence="3" type="ORF">QVD17_08237</name>
</gene>
<proteinExistence type="predicted"/>
<dbReference type="AlphaFoldDB" id="A0AAD8L2R4"/>
<organism evidence="3 4">
    <name type="scientific">Tagetes erecta</name>
    <name type="common">African marigold</name>
    <dbReference type="NCBI Taxonomy" id="13708"/>
    <lineage>
        <taxon>Eukaryota</taxon>
        <taxon>Viridiplantae</taxon>
        <taxon>Streptophyta</taxon>
        <taxon>Embryophyta</taxon>
        <taxon>Tracheophyta</taxon>
        <taxon>Spermatophyta</taxon>
        <taxon>Magnoliopsida</taxon>
        <taxon>eudicotyledons</taxon>
        <taxon>Gunneridae</taxon>
        <taxon>Pentapetalae</taxon>
        <taxon>asterids</taxon>
        <taxon>campanulids</taxon>
        <taxon>Asterales</taxon>
        <taxon>Asteraceae</taxon>
        <taxon>Asteroideae</taxon>
        <taxon>Heliantheae alliance</taxon>
        <taxon>Tageteae</taxon>
        <taxon>Tagetes</taxon>
    </lineage>
</organism>
<feature type="region of interest" description="Disordered" evidence="1">
    <location>
        <begin position="61"/>
        <end position="83"/>
    </location>
</feature>
<feature type="chain" id="PRO_5042232910" evidence="2">
    <location>
        <begin position="22"/>
        <end position="83"/>
    </location>
</feature>
<sequence>MKSFSLLILIIFIATFHCGNCRIIKTDAIEDTQERLLSRNFIFSFKRQLSTGSYRFKQYRNDNGGQVNESEQVVPGGPNPLHN</sequence>
<feature type="compositionally biased region" description="Polar residues" evidence="1">
    <location>
        <begin position="61"/>
        <end position="71"/>
    </location>
</feature>
<keyword evidence="4" id="KW-1185">Reference proteome</keyword>
<evidence type="ECO:0000313" key="4">
    <source>
        <dbReference type="Proteomes" id="UP001229421"/>
    </source>
</evidence>
<protein>
    <submittedName>
        <fullName evidence="3">Uncharacterized protein</fullName>
    </submittedName>
</protein>
<reference evidence="3" key="1">
    <citation type="journal article" date="2023" name="bioRxiv">
        <title>Improved chromosome-level genome assembly for marigold (Tagetes erecta).</title>
        <authorList>
            <person name="Jiang F."/>
            <person name="Yuan L."/>
            <person name="Wang S."/>
            <person name="Wang H."/>
            <person name="Xu D."/>
            <person name="Wang A."/>
            <person name="Fan W."/>
        </authorList>
    </citation>
    <scope>NUCLEOTIDE SEQUENCE</scope>
    <source>
        <strain evidence="3">WSJ</strain>
        <tissue evidence="3">Leaf</tissue>
    </source>
</reference>